<keyword evidence="1" id="KW-0129">CBS domain</keyword>
<evidence type="ECO:0000259" key="2">
    <source>
        <dbReference type="PROSITE" id="PS51371"/>
    </source>
</evidence>
<dbReference type="PROSITE" id="PS51371">
    <property type="entry name" value="CBS"/>
    <property type="match status" value="1"/>
</dbReference>
<gene>
    <name evidence="3" type="ORF">LZC95_35400</name>
</gene>
<dbReference type="InterPro" id="IPR000644">
    <property type="entry name" value="CBS_dom"/>
</dbReference>
<accession>A0ABZ2JZ22</accession>
<protein>
    <submittedName>
        <fullName evidence="3">CBS domain-containing protein</fullName>
    </submittedName>
</protein>
<keyword evidence="4" id="KW-1185">Reference proteome</keyword>
<reference evidence="3 4" key="1">
    <citation type="submission" date="2021-12" db="EMBL/GenBank/DDBJ databases">
        <title>Discovery of the Pendulisporaceae a myxobacterial family with distinct sporulation behavior and unique specialized metabolism.</title>
        <authorList>
            <person name="Garcia R."/>
            <person name="Popoff A."/>
            <person name="Bader C.D."/>
            <person name="Loehr J."/>
            <person name="Walesch S."/>
            <person name="Walt C."/>
            <person name="Boldt J."/>
            <person name="Bunk B."/>
            <person name="Haeckl F.J.F.P.J."/>
            <person name="Gunesch A.P."/>
            <person name="Birkelbach J."/>
            <person name="Nuebel U."/>
            <person name="Pietschmann T."/>
            <person name="Bach T."/>
            <person name="Mueller R."/>
        </authorList>
    </citation>
    <scope>NUCLEOTIDE SEQUENCE [LARGE SCALE GENOMIC DNA]</scope>
    <source>
        <strain evidence="3 4">MSr12523</strain>
    </source>
</reference>
<evidence type="ECO:0000256" key="1">
    <source>
        <dbReference type="PROSITE-ProRule" id="PRU00703"/>
    </source>
</evidence>
<dbReference type="SUPFAM" id="SSF54631">
    <property type="entry name" value="CBS-domain pair"/>
    <property type="match status" value="1"/>
</dbReference>
<name>A0ABZ2JZ22_9BACT</name>
<evidence type="ECO:0000313" key="4">
    <source>
        <dbReference type="Proteomes" id="UP001379533"/>
    </source>
</evidence>
<sequence length="213" mass="23366">MVQHRPTTRLPLRQVEWMEHGGSVHTHGTFCPFRRASTSMDSCRGCPHFGHLEGDGAMECLREPTLSHAEAAALLAKRRICTGRDNLMSRVMLGELGAAHTVCTAASTPVSQAAARVVAAEAPGCIVIDERHHPVTFVSRTRLASSHPPWLPVAECPTEPFLVMPEDSPLDDVIARMTQEHQRVIVATDVDARATGLVTDLDVLRWVGERRRA</sequence>
<dbReference type="InterPro" id="IPR046342">
    <property type="entry name" value="CBS_dom_sf"/>
</dbReference>
<evidence type="ECO:0000313" key="3">
    <source>
        <dbReference type="EMBL" id="WXA91725.1"/>
    </source>
</evidence>
<organism evidence="3 4">
    <name type="scientific">Pendulispora brunnea</name>
    <dbReference type="NCBI Taxonomy" id="2905690"/>
    <lineage>
        <taxon>Bacteria</taxon>
        <taxon>Pseudomonadati</taxon>
        <taxon>Myxococcota</taxon>
        <taxon>Myxococcia</taxon>
        <taxon>Myxococcales</taxon>
        <taxon>Sorangiineae</taxon>
        <taxon>Pendulisporaceae</taxon>
        <taxon>Pendulispora</taxon>
    </lineage>
</organism>
<dbReference type="Gene3D" id="3.10.580.10">
    <property type="entry name" value="CBS-domain"/>
    <property type="match status" value="1"/>
</dbReference>
<feature type="domain" description="CBS" evidence="2">
    <location>
        <begin position="157"/>
        <end position="213"/>
    </location>
</feature>
<dbReference type="Pfam" id="PF00571">
    <property type="entry name" value="CBS"/>
    <property type="match status" value="1"/>
</dbReference>
<dbReference type="RefSeq" id="WP_394842348.1">
    <property type="nucleotide sequence ID" value="NZ_CP089982.1"/>
</dbReference>
<dbReference type="EMBL" id="CP089982">
    <property type="protein sequence ID" value="WXA91725.1"/>
    <property type="molecule type" value="Genomic_DNA"/>
</dbReference>
<dbReference type="Proteomes" id="UP001379533">
    <property type="component" value="Chromosome"/>
</dbReference>
<proteinExistence type="predicted"/>